<dbReference type="InterPro" id="IPR003841">
    <property type="entry name" value="Na/Pi_transpt"/>
</dbReference>
<evidence type="ECO:0000256" key="7">
    <source>
        <dbReference type="SAM" id="Phobius"/>
    </source>
</evidence>
<dbReference type="PANTHER" id="PTHR10010">
    <property type="entry name" value="SOLUTE CARRIER FAMILY 34 SODIUM PHOSPHATE , MEMBER 2-RELATED"/>
    <property type="match status" value="1"/>
</dbReference>
<feature type="transmembrane region" description="Helical" evidence="7">
    <location>
        <begin position="438"/>
        <end position="464"/>
    </location>
</feature>
<accession>A0A6A5ANZ4</accession>
<dbReference type="AlphaFoldDB" id="A0A6A5ANZ4"/>
<feature type="transmembrane region" description="Helical" evidence="7">
    <location>
        <begin position="198"/>
        <end position="221"/>
    </location>
</feature>
<gene>
    <name evidence="8" type="ORF">AaE_002764</name>
</gene>
<dbReference type="PANTHER" id="PTHR10010:SF46">
    <property type="entry name" value="SODIUM-DEPENDENT PHOSPHATE TRANSPORT PROTEIN 2B"/>
    <property type="match status" value="1"/>
</dbReference>
<feature type="transmembrane region" description="Helical" evidence="7">
    <location>
        <begin position="70"/>
        <end position="91"/>
    </location>
</feature>
<feature type="transmembrane region" description="Helical" evidence="7">
    <location>
        <begin position="288"/>
        <end position="311"/>
    </location>
</feature>
<evidence type="ECO:0000256" key="1">
    <source>
        <dbReference type="ARBA" id="ARBA00004651"/>
    </source>
</evidence>
<feature type="transmembrane region" description="Helical" evidence="7">
    <location>
        <begin position="117"/>
        <end position="145"/>
    </location>
</feature>
<evidence type="ECO:0000256" key="5">
    <source>
        <dbReference type="ARBA" id="ARBA00022989"/>
    </source>
</evidence>
<feature type="transmembrane region" description="Helical" evidence="7">
    <location>
        <begin position="470"/>
        <end position="492"/>
    </location>
</feature>
<evidence type="ECO:0000256" key="3">
    <source>
        <dbReference type="ARBA" id="ARBA00022475"/>
    </source>
</evidence>
<comment type="caution">
    <text evidence="8">The sequence shown here is derived from an EMBL/GenBank/DDBJ whole genome shotgun (WGS) entry which is preliminary data.</text>
</comment>
<dbReference type="GO" id="GO:0005886">
    <property type="term" value="C:plasma membrane"/>
    <property type="evidence" value="ECO:0007669"/>
    <property type="project" value="UniProtKB-SubCell"/>
</dbReference>
<dbReference type="NCBIfam" id="NF037997">
    <property type="entry name" value="Na_Pi_symport"/>
    <property type="match status" value="2"/>
</dbReference>
<evidence type="ECO:0000256" key="6">
    <source>
        <dbReference type="ARBA" id="ARBA00023136"/>
    </source>
</evidence>
<evidence type="ECO:0000313" key="8">
    <source>
        <dbReference type="EMBL" id="KAF0768642.1"/>
    </source>
</evidence>
<keyword evidence="5 7" id="KW-1133">Transmembrane helix</keyword>
<evidence type="ECO:0000313" key="9">
    <source>
        <dbReference type="Proteomes" id="UP000469452"/>
    </source>
</evidence>
<evidence type="ECO:0000256" key="2">
    <source>
        <dbReference type="ARBA" id="ARBA00005808"/>
    </source>
</evidence>
<feature type="transmembrane region" description="Helical" evidence="7">
    <location>
        <begin position="331"/>
        <end position="357"/>
    </location>
</feature>
<dbReference type="EMBL" id="VJMI01005681">
    <property type="protein sequence ID" value="KAF0768642.1"/>
    <property type="molecule type" value="Genomic_DNA"/>
</dbReference>
<sequence length="529" mass="57632">MSCNKDLVPLQFSNCELSTMSTSTPHADYNELKKDTTVALDDQVAYMHQLEEAGVEVDTTFSSMPLPLKIFWGVFYFCLALTSLYFFMVSVKVIGESFSLLLGCEAKSAFEFAHNPVAGLMVGVVATALLHSSGTVTSITVALVGAKGLTVRQGVPIIMGANVGTCITCIMVAFAQVGKRDQFERAMAAATVHDMYNIWSVIVLFPIELLFHPLELLSLAMTGGKTSFHFKSPTGAVVNPLSNLIVKSDRSMIQKVSTGKVSCDQAVFMKAGMFYDSVKDNSMSNATAGGICVTIGFCMLVFSLVSLVHMLTKLFRGSAQNLIRKMLNFNGYLNIIIGTAITFCVHSSTVVTSTLTPMAGLGLVSLEQVYPIVIGANLGTTVTAMLASWVSGQSDAVAIALVHFWFNMWGILLFYPVPMTRYPILQWARRLAYYSARWPAVAALFLVLLFIVGPGVLLGLTYLFQGETVAVVFGVIICVGVVATVLGFYWWYFKKGGRAKWHAFLEAKADAYHAKETAKNNVQEVHEQV</sequence>
<name>A0A6A5ANZ4_APHAT</name>
<dbReference type="GO" id="GO:0044341">
    <property type="term" value="P:sodium-dependent phosphate transport"/>
    <property type="evidence" value="ECO:0007669"/>
    <property type="project" value="InterPro"/>
</dbReference>
<evidence type="ECO:0000256" key="4">
    <source>
        <dbReference type="ARBA" id="ARBA00022692"/>
    </source>
</evidence>
<dbReference type="VEuPathDB" id="FungiDB:H257_17124"/>
<feature type="transmembrane region" description="Helical" evidence="7">
    <location>
        <begin position="157"/>
        <end position="178"/>
    </location>
</feature>
<protein>
    <recommendedName>
        <fullName evidence="10">Sodium-dependent phosphate transporter</fullName>
    </recommendedName>
</protein>
<reference evidence="8 9" key="1">
    <citation type="submission" date="2019-06" db="EMBL/GenBank/DDBJ databases">
        <title>Genomics analysis of Aphanomyces spp. identifies a new class of oomycete effector associated with host adaptation.</title>
        <authorList>
            <person name="Gaulin E."/>
        </authorList>
    </citation>
    <scope>NUCLEOTIDE SEQUENCE [LARGE SCALE GENOMIC DNA]</scope>
    <source>
        <strain evidence="8 9">E</strain>
    </source>
</reference>
<dbReference type="GO" id="GO:0005436">
    <property type="term" value="F:sodium:phosphate symporter activity"/>
    <property type="evidence" value="ECO:0007669"/>
    <property type="project" value="InterPro"/>
</dbReference>
<keyword evidence="4 7" id="KW-0812">Transmembrane</keyword>
<evidence type="ECO:0008006" key="10">
    <source>
        <dbReference type="Google" id="ProtNLM"/>
    </source>
</evidence>
<dbReference type="Proteomes" id="UP000469452">
    <property type="component" value="Unassembled WGS sequence"/>
</dbReference>
<dbReference type="Pfam" id="PF02690">
    <property type="entry name" value="Na_Pi_cotrans"/>
    <property type="match status" value="2"/>
</dbReference>
<organism evidence="8 9">
    <name type="scientific">Aphanomyces astaci</name>
    <name type="common">Crayfish plague agent</name>
    <dbReference type="NCBI Taxonomy" id="112090"/>
    <lineage>
        <taxon>Eukaryota</taxon>
        <taxon>Sar</taxon>
        <taxon>Stramenopiles</taxon>
        <taxon>Oomycota</taxon>
        <taxon>Saprolegniomycetes</taxon>
        <taxon>Saprolegniales</taxon>
        <taxon>Verrucalvaceae</taxon>
        <taxon>Aphanomyces</taxon>
    </lineage>
</organism>
<comment type="subcellular location">
    <subcellularLocation>
        <location evidence="1">Cell membrane</location>
        <topology evidence="1">Multi-pass membrane protein</topology>
    </subcellularLocation>
</comment>
<feature type="transmembrane region" description="Helical" evidence="7">
    <location>
        <begin position="396"/>
        <end position="417"/>
    </location>
</feature>
<keyword evidence="3" id="KW-1003">Cell membrane</keyword>
<comment type="similarity">
    <text evidence="2">Belongs to the SLC34A transporter family.</text>
</comment>
<keyword evidence="6 7" id="KW-0472">Membrane</keyword>
<proteinExistence type="inferred from homology"/>